<organism evidence="2 3">
    <name type="scientific">Flammeovirga pacifica</name>
    <dbReference type="NCBI Taxonomy" id="915059"/>
    <lineage>
        <taxon>Bacteria</taxon>
        <taxon>Pseudomonadati</taxon>
        <taxon>Bacteroidota</taxon>
        <taxon>Cytophagia</taxon>
        <taxon>Cytophagales</taxon>
        <taxon>Flammeovirgaceae</taxon>
        <taxon>Flammeovirga</taxon>
    </lineage>
</organism>
<evidence type="ECO:0000256" key="1">
    <source>
        <dbReference type="SAM" id="Phobius"/>
    </source>
</evidence>
<protein>
    <submittedName>
        <fullName evidence="2">Uncharacterized protein</fullName>
    </submittedName>
</protein>
<dbReference type="AlphaFoldDB" id="A0A1S1YWP2"/>
<keyword evidence="3" id="KW-1185">Reference proteome</keyword>
<evidence type="ECO:0000313" key="3">
    <source>
        <dbReference type="Proteomes" id="UP000179797"/>
    </source>
</evidence>
<sequence length="177" mass="20462">MKELLKKLKLIDYLHTELIIQQNDFVNKLRNHVDEGSTGIFADTFDVFSSSKNEYKGEVSFNGFKIKRRRKFFDTNMNMAVANWTYSQKEGKLIINTEINGFHGMVIPFYIFCIIIYGAFIVGLLSADKIGGNAPGLALPFIIIHVAFMMGIPYFIMRRGTKRLKHELAREFFYLTK</sequence>
<keyword evidence="1" id="KW-1133">Transmembrane helix</keyword>
<gene>
    <name evidence="2" type="ORF">NH26_03210</name>
</gene>
<dbReference type="OrthoDB" id="886186at2"/>
<name>A0A1S1YWP2_FLAPC</name>
<evidence type="ECO:0000313" key="2">
    <source>
        <dbReference type="EMBL" id="OHX65424.1"/>
    </source>
</evidence>
<keyword evidence="1" id="KW-0472">Membrane</keyword>
<dbReference type="EMBL" id="JRYR02000001">
    <property type="protein sequence ID" value="OHX65424.1"/>
    <property type="molecule type" value="Genomic_DNA"/>
</dbReference>
<reference evidence="2 3" key="1">
    <citation type="journal article" date="2012" name="Int. J. Syst. Evol. Microbiol.">
        <title>Flammeovirga pacifica sp. nov., isolated from deep-sea sediment.</title>
        <authorList>
            <person name="Xu H."/>
            <person name="Fu Y."/>
            <person name="Yang N."/>
            <person name="Ding Z."/>
            <person name="Lai Q."/>
            <person name="Zeng R."/>
        </authorList>
    </citation>
    <scope>NUCLEOTIDE SEQUENCE [LARGE SCALE GENOMIC DNA]</scope>
    <source>
        <strain evidence="3">DSM 24597 / LMG 26175 / WPAGA1</strain>
    </source>
</reference>
<proteinExistence type="predicted"/>
<dbReference type="RefSeq" id="WP_044225492.1">
    <property type="nucleotide sequence ID" value="NZ_JRYR02000001.1"/>
</dbReference>
<comment type="caution">
    <text evidence="2">The sequence shown here is derived from an EMBL/GenBank/DDBJ whole genome shotgun (WGS) entry which is preliminary data.</text>
</comment>
<dbReference type="Proteomes" id="UP000179797">
    <property type="component" value="Unassembled WGS sequence"/>
</dbReference>
<keyword evidence="1" id="KW-0812">Transmembrane</keyword>
<accession>A0A1S1YWP2</accession>
<feature type="transmembrane region" description="Helical" evidence="1">
    <location>
        <begin position="102"/>
        <end position="125"/>
    </location>
</feature>
<feature type="transmembrane region" description="Helical" evidence="1">
    <location>
        <begin position="137"/>
        <end position="156"/>
    </location>
</feature>